<feature type="region of interest" description="Disordered" evidence="1">
    <location>
        <begin position="143"/>
        <end position="169"/>
    </location>
</feature>
<evidence type="ECO:0008006" key="6">
    <source>
        <dbReference type="Google" id="ProtNLM"/>
    </source>
</evidence>
<dbReference type="PANTHER" id="PTHR38046">
    <property type="entry name" value="CRYPTIC LOCI REGULATOR 2"/>
    <property type="match status" value="1"/>
</dbReference>
<accession>A0ABR3S7K4</accession>
<evidence type="ECO:0000259" key="3">
    <source>
        <dbReference type="Pfam" id="PF16761"/>
    </source>
</evidence>
<sequence>MPAALVVVPLKPGSDGDYTHKPPDNSTWTLIDPPTLYLDRIGLQWMQDRGEANPGVKYTLEQLPVGYTLYERPRPSGIKDKYLFGHPNHKQFDSPNRFYPHFKHMMEHDGNTMGCPCTVCDPRGGVLPGKPSLTSGYFSKSNSFKSGSSTVSSGKVNGANSKSGSGTSLKKPIITLQAGATNGHSSKVPYKPMGRLDVTLAGMDTTHVDEEGTPDVYRNLIDRLKRHGTLDETIKEPLSLDWRAEQETIPDLLEKVRRDPQWIPRVGDILLYVRDVPEGYEIAQDPQTGEHCLYDPNTRNLVKQAIWEAGLVGQAPAEPAEDGKNDWYVSRTGVRMEPVPNPNDTDKAWSKHYTYVPIEHTRPFCLWGDYVGNIPRHERHPTIQNAFTVSATMSLVGKHRFHGKWPDAQIYCHAIYVGSELIAVGDTVRLTPKAGDEDNVVTDILVVKTIRLKLSNLDNASSNDYDEGRHYNSEIWIYGSAYTSVASRSSKEWLGEQNTEIPKSASGYSIWYPLHPATKELAVPFSRIVSRLYEHDALESWVSDPNLDSGRDGVLDARHFASKNDKRIVSNLGTTWFWADSRADALDLQTINGFDVGKHDIERDPRQWRKSIKMMGPGAAVTDRKPVHPMRSLRGFMAPDTQLQGGESSSSGSSMTIGSKRHTIEISDDEEEVRRQTRIVTNVPYKKSKIQVVVD</sequence>
<gene>
    <name evidence="4" type="ORF">SLS60_000836</name>
</gene>
<proteinExistence type="predicted"/>
<dbReference type="InterPro" id="IPR018839">
    <property type="entry name" value="Tscrpt-silencing_Clr2_C"/>
</dbReference>
<feature type="compositionally biased region" description="Polar residues" evidence="1">
    <location>
        <begin position="159"/>
        <end position="168"/>
    </location>
</feature>
<dbReference type="Pfam" id="PF16761">
    <property type="entry name" value="Clr2_transil"/>
    <property type="match status" value="1"/>
</dbReference>
<dbReference type="Pfam" id="PF10383">
    <property type="entry name" value="Clr2"/>
    <property type="match status" value="1"/>
</dbReference>
<keyword evidence="5" id="KW-1185">Reference proteome</keyword>
<feature type="compositionally biased region" description="Low complexity" evidence="1">
    <location>
        <begin position="143"/>
        <end position="158"/>
    </location>
</feature>
<protein>
    <recommendedName>
        <fullName evidence="6">Cryptic loci regulator 2 N-terminal domain-containing protein</fullName>
    </recommendedName>
</protein>
<feature type="domain" description="Cryptic loci regulator 2 N-terminal" evidence="3">
    <location>
        <begin position="58"/>
        <end position="120"/>
    </location>
</feature>
<reference evidence="4 5" key="1">
    <citation type="submission" date="2024-02" db="EMBL/GenBank/DDBJ databases">
        <title>De novo assembly and annotation of 12 fungi associated with fruit tree decline syndrome in Ontario, Canada.</title>
        <authorList>
            <person name="Sulman M."/>
            <person name="Ellouze W."/>
            <person name="Ilyukhin E."/>
        </authorList>
    </citation>
    <scope>NUCLEOTIDE SEQUENCE [LARGE SCALE GENOMIC DNA]</scope>
    <source>
        <strain evidence="4 5">M42-189</strain>
    </source>
</reference>
<dbReference type="InterPro" id="IPR038986">
    <property type="entry name" value="Clr2"/>
</dbReference>
<organism evidence="4 5">
    <name type="scientific">Paraconiothyrium brasiliense</name>
    <dbReference type="NCBI Taxonomy" id="300254"/>
    <lineage>
        <taxon>Eukaryota</taxon>
        <taxon>Fungi</taxon>
        <taxon>Dikarya</taxon>
        <taxon>Ascomycota</taxon>
        <taxon>Pezizomycotina</taxon>
        <taxon>Dothideomycetes</taxon>
        <taxon>Pleosporomycetidae</taxon>
        <taxon>Pleosporales</taxon>
        <taxon>Massarineae</taxon>
        <taxon>Didymosphaeriaceae</taxon>
        <taxon>Paraconiothyrium</taxon>
    </lineage>
</organism>
<dbReference type="Proteomes" id="UP001521785">
    <property type="component" value="Unassembled WGS sequence"/>
</dbReference>
<dbReference type="InterPro" id="IPR031915">
    <property type="entry name" value="Clr2_N"/>
</dbReference>
<feature type="compositionally biased region" description="Low complexity" evidence="1">
    <location>
        <begin position="645"/>
        <end position="658"/>
    </location>
</feature>
<comment type="caution">
    <text evidence="4">The sequence shown here is derived from an EMBL/GenBank/DDBJ whole genome shotgun (WGS) entry which is preliminary data.</text>
</comment>
<evidence type="ECO:0000313" key="4">
    <source>
        <dbReference type="EMBL" id="KAL1612607.1"/>
    </source>
</evidence>
<name>A0ABR3S7K4_9PLEO</name>
<dbReference type="EMBL" id="JAKJXO020000001">
    <property type="protein sequence ID" value="KAL1612607.1"/>
    <property type="molecule type" value="Genomic_DNA"/>
</dbReference>
<evidence type="ECO:0000256" key="1">
    <source>
        <dbReference type="SAM" id="MobiDB-lite"/>
    </source>
</evidence>
<evidence type="ECO:0000313" key="5">
    <source>
        <dbReference type="Proteomes" id="UP001521785"/>
    </source>
</evidence>
<dbReference type="PANTHER" id="PTHR38046:SF1">
    <property type="entry name" value="CRYPTIC LOCI REGULATOR 2"/>
    <property type="match status" value="1"/>
</dbReference>
<feature type="region of interest" description="Disordered" evidence="1">
    <location>
        <begin position="638"/>
        <end position="670"/>
    </location>
</feature>
<evidence type="ECO:0000259" key="2">
    <source>
        <dbReference type="Pfam" id="PF10383"/>
    </source>
</evidence>
<feature type="domain" description="Cryptic loci regulator 2 C-terminal" evidence="2">
    <location>
        <begin position="411"/>
        <end position="534"/>
    </location>
</feature>